<name>A0A2Z7DB86_9LAMI</name>
<keyword evidence="2" id="KW-0328">Glycosyltransferase</keyword>
<dbReference type="OrthoDB" id="72851at2759"/>
<evidence type="ECO:0000256" key="4">
    <source>
        <dbReference type="ARBA" id="ARBA00022692"/>
    </source>
</evidence>
<evidence type="ECO:0000256" key="7">
    <source>
        <dbReference type="ARBA" id="ARBA00023136"/>
    </source>
</evidence>
<feature type="transmembrane region" description="Helical" evidence="10">
    <location>
        <begin position="122"/>
        <end position="139"/>
    </location>
</feature>
<feature type="transmembrane region" description="Helical" evidence="10">
    <location>
        <begin position="674"/>
        <end position="694"/>
    </location>
</feature>
<dbReference type="GO" id="GO:0000139">
    <property type="term" value="C:Golgi membrane"/>
    <property type="evidence" value="ECO:0007669"/>
    <property type="project" value="UniProtKB-SubCell"/>
</dbReference>
<accession>A0A2Z7DB86</accession>
<evidence type="ECO:0000256" key="5">
    <source>
        <dbReference type="ARBA" id="ARBA00022989"/>
    </source>
</evidence>
<dbReference type="PANTHER" id="PTHR32044:SF44">
    <property type="entry name" value="XYLOGLUCAN GLYCOSYLTRANSFERASE 12-RELATED"/>
    <property type="match status" value="1"/>
</dbReference>
<keyword evidence="13" id="KW-1185">Reference proteome</keyword>
<evidence type="ECO:0000256" key="6">
    <source>
        <dbReference type="ARBA" id="ARBA00023034"/>
    </source>
</evidence>
<dbReference type="InterPro" id="IPR029044">
    <property type="entry name" value="Nucleotide-diphossugar_trans"/>
</dbReference>
<evidence type="ECO:0000259" key="11">
    <source>
        <dbReference type="Pfam" id="PF13632"/>
    </source>
</evidence>
<evidence type="ECO:0000256" key="3">
    <source>
        <dbReference type="ARBA" id="ARBA00022679"/>
    </source>
</evidence>
<dbReference type="GO" id="GO:0016757">
    <property type="term" value="F:glycosyltransferase activity"/>
    <property type="evidence" value="ECO:0007669"/>
    <property type="project" value="UniProtKB-KW"/>
</dbReference>
<gene>
    <name evidence="12" type="ORF">F511_01314</name>
</gene>
<dbReference type="Proteomes" id="UP000250235">
    <property type="component" value="Unassembled WGS sequence"/>
</dbReference>
<evidence type="ECO:0000256" key="2">
    <source>
        <dbReference type="ARBA" id="ARBA00022676"/>
    </source>
</evidence>
<dbReference type="GO" id="GO:0071555">
    <property type="term" value="P:cell wall organization"/>
    <property type="evidence" value="ECO:0007669"/>
    <property type="project" value="UniProtKB-KW"/>
</dbReference>
<dbReference type="GO" id="GO:0048868">
    <property type="term" value="P:pollen tube development"/>
    <property type="evidence" value="ECO:0007669"/>
    <property type="project" value="UniProtKB-ARBA"/>
</dbReference>
<dbReference type="AlphaFoldDB" id="A0A2Z7DB86"/>
<organism evidence="12 13">
    <name type="scientific">Dorcoceras hygrometricum</name>
    <dbReference type="NCBI Taxonomy" id="472368"/>
    <lineage>
        <taxon>Eukaryota</taxon>
        <taxon>Viridiplantae</taxon>
        <taxon>Streptophyta</taxon>
        <taxon>Embryophyta</taxon>
        <taxon>Tracheophyta</taxon>
        <taxon>Spermatophyta</taxon>
        <taxon>Magnoliopsida</taxon>
        <taxon>eudicotyledons</taxon>
        <taxon>Gunneridae</taxon>
        <taxon>Pentapetalae</taxon>
        <taxon>asterids</taxon>
        <taxon>lamiids</taxon>
        <taxon>Lamiales</taxon>
        <taxon>Gesneriaceae</taxon>
        <taxon>Didymocarpoideae</taxon>
        <taxon>Trichosporeae</taxon>
        <taxon>Loxocarpinae</taxon>
        <taxon>Dorcoceras</taxon>
    </lineage>
</organism>
<reference evidence="12 13" key="1">
    <citation type="journal article" date="2015" name="Proc. Natl. Acad. Sci. U.S.A.">
        <title>The resurrection genome of Boea hygrometrica: A blueprint for survival of dehydration.</title>
        <authorList>
            <person name="Xiao L."/>
            <person name="Yang G."/>
            <person name="Zhang L."/>
            <person name="Yang X."/>
            <person name="Zhao S."/>
            <person name="Ji Z."/>
            <person name="Zhou Q."/>
            <person name="Hu M."/>
            <person name="Wang Y."/>
            <person name="Chen M."/>
            <person name="Xu Y."/>
            <person name="Jin H."/>
            <person name="Xiao X."/>
            <person name="Hu G."/>
            <person name="Bao F."/>
            <person name="Hu Y."/>
            <person name="Wan P."/>
            <person name="Li L."/>
            <person name="Deng X."/>
            <person name="Kuang T."/>
            <person name="Xiang C."/>
            <person name="Zhu J.K."/>
            <person name="Oliver M.J."/>
            <person name="He Y."/>
        </authorList>
    </citation>
    <scope>NUCLEOTIDE SEQUENCE [LARGE SCALE GENOMIC DNA]</scope>
    <source>
        <strain evidence="13">cv. XS01</strain>
    </source>
</reference>
<keyword evidence="4 10" id="KW-0812">Transmembrane</keyword>
<evidence type="ECO:0000256" key="8">
    <source>
        <dbReference type="ARBA" id="ARBA00023316"/>
    </source>
</evidence>
<dbReference type="Pfam" id="PF13632">
    <property type="entry name" value="Glyco_trans_2_3"/>
    <property type="match status" value="1"/>
</dbReference>
<dbReference type="SUPFAM" id="SSF53448">
    <property type="entry name" value="Nucleotide-diphospho-sugar transferases"/>
    <property type="match status" value="1"/>
</dbReference>
<sequence length="698" mass="79869">MAPSLYWWGKETHRGGTPVVVKMENPNNWSMVELESPSEEDFMYPNGAVPKGGRNKNAKQLTWVLLLKAHKAAGCLTSIAAAFLSLASIIRRRLADGRTDSTDTSVAENPAVKSRFFTCIKVFLCFSLVLLGFEISAYFKGWHFGAPDLQLQYLYSLTNPSTVKGVFDSLYSRWVLIRVAYLAPPLQFLINVCIVLFLFQSVDRLILCLGCFWIKFKNLKPVAKQELVDLESGDGGGYFPMVLVQIPMCNEKEVYQQSIAAVCSLDWPKGRMLIQILDDSDDPTTQLLIKEEVHKWQQSGANIIYRHRVIRDGYKAGNLKSAMGCSYVKDYEFVTIFDADFQPYPDFLKRTIPHFKDNEDLGLVQARWSFVNKDENLLTRLQLINLAFHFEVEQQVNGVFLNFFGFNGTAGVWRIKALEESGGWLERTTVEDMDIAVRAHLHGWKFIFLNDVECQCELPESYEAYRKQQHRWHSGPMQLFRLCLPAIIRSKISIWKKANIIFLFFLLRKLVLPFYSFTLFCIILPMTMFIPEATLPSWVVCYIPAAMSFLNILPAPKSFPFIVPYLLFENTMSVTKFNAMISGLFQLGSAYEWVVTKKSGRSSEGDLVSLVDRQTTAQRVSSEPNLDEMKVEMMQQEERDRRKKKHNRIYTKELALAFLLLTASVRSLMSAQGIHFYFLLFQGVSFLLVGLDLIGEQV</sequence>
<evidence type="ECO:0000256" key="9">
    <source>
        <dbReference type="ARBA" id="ARBA00061151"/>
    </source>
</evidence>
<keyword evidence="3 12" id="KW-0808">Transferase</keyword>
<feature type="transmembrane region" description="Helical" evidence="10">
    <location>
        <begin position="69"/>
        <end position="90"/>
    </location>
</feature>
<feature type="transmembrane region" description="Helical" evidence="10">
    <location>
        <begin position="500"/>
        <end position="529"/>
    </location>
</feature>
<evidence type="ECO:0000313" key="13">
    <source>
        <dbReference type="Proteomes" id="UP000250235"/>
    </source>
</evidence>
<evidence type="ECO:0000256" key="10">
    <source>
        <dbReference type="SAM" id="Phobius"/>
    </source>
</evidence>
<feature type="domain" description="Glycosyltransferase 2-like" evidence="11">
    <location>
        <begin position="334"/>
        <end position="540"/>
    </location>
</feature>
<comment type="similarity">
    <text evidence="9">Belongs to the glycosyltransferase 2 family. Plant cellulose synthase-like C subfamily.</text>
</comment>
<keyword evidence="5 10" id="KW-1133">Transmembrane helix</keyword>
<dbReference type="InterPro" id="IPR001173">
    <property type="entry name" value="Glyco_trans_2-like"/>
</dbReference>
<protein>
    <submittedName>
        <fullName evidence="12">Glycosyl transferase family 2 family protein</fullName>
    </submittedName>
</protein>
<evidence type="ECO:0000313" key="12">
    <source>
        <dbReference type="EMBL" id="KZV54516.1"/>
    </source>
</evidence>
<dbReference type="Gene3D" id="3.90.550.10">
    <property type="entry name" value="Spore Coat Polysaccharide Biosynthesis Protein SpsA, Chain A"/>
    <property type="match status" value="1"/>
</dbReference>
<keyword evidence="6" id="KW-0333">Golgi apparatus</keyword>
<dbReference type="EMBL" id="KQ989519">
    <property type="protein sequence ID" value="KZV54516.1"/>
    <property type="molecule type" value="Genomic_DNA"/>
</dbReference>
<dbReference type="GO" id="GO:0099402">
    <property type="term" value="P:plant organ development"/>
    <property type="evidence" value="ECO:0007669"/>
    <property type="project" value="UniProtKB-ARBA"/>
</dbReference>
<comment type="subcellular location">
    <subcellularLocation>
        <location evidence="1">Golgi apparatus membrane</location>
        <topology evidence="1">Multi-pass membrane protein</topology>
    </subcellularLocation>
</comment>
<dbReference type="FunFam" id="3.90.550.10:FF:000007">
    <property type="entry name" value="probable xyloglucan glycosyltransferase 5"/>
    <property type="match status" value="1"/>
</dbReference>
<keyword evidence="8" id="KW-0961">Cell wall biogenesis/degradation</keyword>
<evidence type="ECO:0000256" key="1">
    <source>
        <dbReference type="ARBA" id="ARBA00004653"/>
    </source>
</evidence>
<proteinExistence type="inferred from homology"/>
<feature type="transmembrane region" description="Helical" evidence="10">
    <location>
        <begin position="649"/>
        <end position="668"/>
    </location>
</feature>
<keyword evidence="7 10" id="KW-0472">Membrane</keyword>
<dbReference type="PANTHER" id="PTHR32044">
    <property type="entry name" value="GLUCOMANNAN 4-BETA-MANNOSYLTRANSFERASE 9"/>
    <property type="match status" value="1"/>
</dbReference>
<feature type="transmembrane region" description="Helical" evidence="10">
    <location>
        <begin position="188"/>
        <end position="214"/>
    </location>
</feature>